<comment type="caution">
    <text evidence="1">The sequence shown here is derived from an EMBL/GenBank/DDBJ whole genome shotgun (WGS) entry which is preliminary data.</text>
</comment>
<gene>
    <name evidence="2" type="ORF">D7318_31725</name>
    <name evidence="1" type="ORF">D7319_31750</name>
</gene>
<proteinExistence type="predicted"/>
<dbReference type="EMBL" id="RBDY01000052">
    <property type="protein sequence ID" value="RKN13190.1"/>
    <property type="molecule type" value="Genomic_DNA"/>
</dbReference>
<evidence type="ECO:0000313" key="2">
    <source>
        <dbReference type="EMBL" id="RKN13190.1"/>
    </source>
</evidence>
<evidence type="ECO:0000313" key="1">
    <source>
        <dbReference type="EMBL" id="RKN03305.1"/>
    </source>
</evidence>
<organism evidence="1 4">
    <name type="scientific">Streptomyces radicis</name>
    <dbReference type="NCBI Taxonomy" id="1750517"/>
    <lineage>
        <taxon>Bacteria</taxon>
        <taxon>Bacillati</taxon>
        <taxon>Actinomycetota</taxon>
        <taxon>Actinomycetes</taxon>
        <taxon>Kitasatosporales</taxon>
        <taxon>Streptomycetaceae</taxon>
        <taxon>Streptomyces</taxon>
    </lineage>
</organism>
<name>A0A3A9VQH9_9ACTN</name>
<evidence type="ECO:0000313" key="3">
    <source>
        <dbReference type="Proteomes" id="UP000268652"/>
    </source>
</evidence>
<dbReference type="RefSeq" id="WP_120700708.1">
    <property type="nucleotide sequence ID" value="NZ_RBDX01000053.1"/>
</dbReference>
<dbReference type="AlphaFoldDB" id="A0A3A9VQH9"/>
<dbReference type="OrthoDB" id="4248119at2"/>
<reference evidence="3 4" key="1">
    <citation type="submission" date="2018-09" db="EMBL/GenBank/DDBJ databases">
        <title>Streptomyces sp. nov. DS1-2, an endophytic actinomycete isolated from roots of Dendrobium scabrilingue.</title>
        <authorList>
            <person name="Kuncharoen N."/>
            <person name="Kudo T."/>
            <person name="Ohkuma M."/>
            <person name="Yuki M."/>
            <person name="Tanasupawat S."/>
        </authorList>
    </citation>
    <scope>NUCLEOTIDE SEQUENCE [LARGE SCALE GENOMIC DNA]</scope>
    <source>
        <strain evidence="1 4">AZ1-7</strain>
        <strain evidence="2 3">DS1-2</strain>
    </source>
</reference>
<dbReference type="Proteomes" id="UP000268652">
    <property type="component" value="Unassembled WGS sequence"/>
</dbReference>
<evidence type="ECO:0000313" key="4">
    <source>
        <dbReference type="Proteomes" id="UP000275024"/>
    </source>
</evidence>
<dbReference type="Proteomes" id="UP000275024">
    <property type="component" value="Unassembled WGS sequence"/>
</dbReference>
<protein>
    <submittedName>
        <fullName evidence="1">Uncharacterized protein</fullName>
    </submittedName>
</protein>
<accession>A0A3A9VQH9</accession>
<keyword evidence="3" id="KW-1185">Reference proteome</keyword>
<sequence length="61" mass="6821">MAADTIDPGEPPRAVDMILRSLPDRQPPASWCAEHPPHHAARVLRAAWICRACVREQAREP</sequence>
<dbReference type="EMBL" id="RBDX01000053">
    <property type="protein sequence ID" value="RKN03305.1"/>
    <property type="molecule type" value="Genomic_DNA"/>
</dbReference>